<sequence length="60" mass="6717">MRWVIARALDNENTSPRDLAALSRRQIEISKEVEALKRKMVEEASDAADVADEAFDAEAL</sequence>
<dbReference type="AlphaFoldDB" id="A0A1E2SKM6"/>
<evidence type="ECO:0000313" key="1">
    <source>
        <dbReference type="EMBL" id="ODA90250.1"/>
    </source>
</evidence>
<dbReference type="OrthoDB" id="5196675at2"/>
<gene>
    <name evidence="1" type="ORF">ATY41_10770</name>
</gene>
<protein>
    <submittedName>
        <fullName evidence="1">Uncharacterized protein</fullName>
    </submittedName>
</protein>
<proteinExistence type="predicted"/>
<organism evidence="1 2">
    <name type="scientific">Leifsonia xyli subsp. xyli</name>
    <dbReference type="NCBI Taxonomy" id="59736"/>
    <lineage>
        <taxon>Bacteria</taxon>
        <taxon>Bacillati</taxon>
        <taxon>Actinomycetota</taxon>
        <taxon>Actinomycetes</taxon>
        <taxon>Micrococcales</taxon>
        <taxon>Microbacteriaceae</taxon>
        <taxon>Leifsonia</taxon>
    </lineage>
</organism>
<name>A0A1E2SKM6_LEIXY</name>
<accession>A0A1E2SKM6</accession>
<comment type="caution">
    <text evidence="1">The sequence shown here is derived from an EMBL/GenBank/DDBJ whole genome shotgun (WGS) entry which is preliminary data.</text>
</comment>
<dbReference type="Proteomes" id="UP000094426">
    <property type="component" value="Unassembled WGS sequence"/>
</dbReference>
<reference evidence="1 2" key="1">
    <citation type="submission" date="2015-11" db="EMBL/GenBank/DDBJ databases">
        <authorList>
            <person name="Zhang Y."/>
            <person name="Guo Z."/>
        </authorList>
    </citation>
    <scope>NUCLEOTIDE SEQUENCE [LARGE SCALE GENOMIC DNA]</scope>
    <source>
        <strain evidence="2">gdw1</strain>
    </source>
</reference>
<dbReference type="EMBL" id="LNZG01000016">
    <property type="protein sequence ID" value="ODA90250.1"/>
    <property type="molecule type" value="Genomic_DNA"/>
</dbReference>
<evidence type="ECO:0000313" key="2">
    <source>
        <dbReference type="Proteomes" id="UP000094426"/>
    </source>
</evidence>